<gene>
    <name evidence="7" type="ORF">FB474_0945</name>
</gene>
<reference evidence="7 8" key="1">
    <citation type="submission" date="2019-06" db="EMBL/GenBank/DDBJ databases">
        <title>Sequencing the genomes of 1000 actinobacteria strains.</title>
        <authorList>
            <person name="Klenk H.-P."/>
        </authorList>
    </citation>
    <scope>NUCLEOTIDE SEQUENCE [LARGE SCALE GENOMIC DNA]</scope>
    <source>
        <strain evidence="7 8">DSM 18082</strain>
    </source>
</reference>
<dbReference type="OrthoDB" id="9815778at2"/>
<dbReference type="AlphaFoldDB" id="A0A542ZGW8"/>
<evidence type="ECO:0000256" key="1">
    <source>
        <dbReference type="ARBA" id="ARBA00007074"/>
    </source>
</evidence>
<evidence type="ECO:0000259" key="6">
    <source>
        <dbReference type="PROSITE" id="PS51935"/>
    </source>
</evidence>
<comment type="similarity">
    <text evidence="1">Belongs to the peptidase C40 family.</text>
</comment>
<dbReference type="Pfam" id="PF00877">
    <property type="entry name" value="NLPC_P60"/>
    <property type="match status" value="1"/>
</dbReference>
<dbReference type="Proteomes" id="UP000319514">
    <property type="component" value="Unassembled WGS sequence"/>
</dbReference>
<name>A0A542ZGW8_9MICO</name>
<accession>A0A542ZGW8</accession>
<dbReference type="SUPFAM" id="SSF54001">
    <property type="entry name" value="Cysteine proteinases"/>
    <property type="match status" value="1"/>
</dbReference>
<dbReference type="PROSITE" id="PS51935">
    <property type="entry name" value="NLPC_P60"/>
    <property type="match status" value="1"/>
</dbReference>
<keyword evidence="4" id="KW-0788">Thiol protease</keyword>
<evidence type="ECO:0000256" key="2">
    <source>
        <dbReference type="ARBA" id="ARBA00022670"/>
    </source>
</evidence>
<evidence type="ECO:0000256" key="5">
    <source>
        <dbReference type="SAM" id="SignalP"/>
    </source>
</evidence>
<keyword evidence="8" id="KW-1185">Reference proteome</keyword>
<evidence type="ECO:0000256" key="3">
    <source>
        <dbReference type="ARBA" id="ARBA00022801"/>
    </source>
</evidence>
<feature type="signal peptide" evidence="5">
    <location>
        <begin position="1"/>
        <end position="36"/>
    </location>
</feature>
<sequence length="155" mass="16841">MLHLRIARFVLPATFSALLAAAGVIGPVASATPASAAVASIGLRAEAQAASRKGAPYQWGAAGPRKFDCSGLTLWSYARVGKRLPRTTTQQYRATLHVSRAQARVGDLVFFHNKSGIYHVAIYAGHNMIWHAPKPGRRVSLVRIWTSSVYFGRVR</sequence>
<keyword evidence="5" id="KW-0732">Signal</keyword>
<feature type="domain" description="NlpC/P60" evidence="6">
    <location>
        <begin position="35"/>
        <end position="155"/>
    </location>
</feature>
<dbReference type="InterPro" id="IPR051794">
    <property type="entry name" value="PG_Endopeptidase_C40"/>
</dbReference>
<organism evidence="7 8">
    <name type="scientific">Oryzihumus leptocrescens</name>
    <dbReference type="NCBI Taxonomy" id="297536"/>
    <lineage>
        <taxon>Bacteria</taxon>
        <taxon>Bacillati</taxon>
        <taxon>Actinomycetota</taxon>
        <taxon>Actinomycetes</taxon>
        <taxon>Micrococcales</taxon>
        <taxon>Intrasporangiaceae</taxon>
        <taxon>Oryzihumus</taxon>
    </lineage>
</organism>
<proteinExistence type="inferred from homology"/>
<dbReference type="EMBL" id="VFOQ01000001">
    <property type="protein sequence ID" value="TQL59588.1"/>
    <property type="molecule type" value="Genomic_DNA"/>
</dbReference>
<dbReference type="PANTHER" id="PTHR47359">
    <property type="entry name" value="PEPTIDOGLYCAN DL-ENDOPEPTIDASE CWLO"/>
    <property type="match status" value="1"/>
</dbReference>
<dbReference type="RefSeq" id="WP_141787591.1">
    <property type="nucleotide sequence ID" value="NZ_BAAAKX010000004.1"/>
</dbReference>
<protein>
    <submittedName>
        <fullName evidence="7">Cell wall-associated NlpC family hydrolase</fullName>
    </submittedName>
</protein>
<comment type="caution">
    <text evidence="7">The sequence shown here is derived from an EMBL/GenBank/DDBJ whole genome shotgun (WGS) entry which is preliminary data.</text>
</comment>
<dbReference type="InterPro" id="IPR038765">
    <property type="entry name" value="Papain-like_cys_pep_sf"/>
</dbReference>
<dbReference type="GO" id="GO:0008234">
    <property type="term" value="F:cysteine-type peptidase activity"/>
    <property type="evidence" value="ECO:0007669"/>
    <property type="project" value="UniProtKB-KW"/>
</dbReference>
<evidence type="ECO:0000256" key="4">
    <source>
        <dbReference type="ARBA" id="ARBA00022807"/>
    </source>
</evidence>
<dbReference type="GO" id="GO:0006508">
    <property type="term" value="P:proteolysis"/>
    <property type="evidence" value="ECO:0007669"/>
    <property type="project" value="UniProtKB-KW"/>
</dbReference>
<keyword evidence="3 7" id="KW-0378">Hydrolase</keyword>
<evidence type="ECO:0000313" key="8">
    <source>
        <dbReference type="Proteomes" id="UP000319514"/>
    </source>
</evidence>
<dbReference type="PANTHER" id="PTHR47359:SF3">
    <property type="entry name" value="NLP_P60 DOMAIN-CONTAINING PROTEIN-RELATED"/>
    <property type="match status" value="1"/>
</dbReference>
<feature type="chain" id="PRO_5022078301" evidence="5">
    <location>
        <begin position="37"/>
        <end position="155"/>
    </location>
</feature>
<evidence type="ECO:0000313" key="7">
    <source>
        <dbReference type="EMBL" id="TQL59588.1"/>
    </source>
</evidence>
<dbReference type="Gene3D" id="3.90.1720.10">
    <property type="entry name" value="endopeptidase domain like (from Nostoc punctiforme)"/>
    <property type="match status" value="1"/>
</dbReference>
<dbReference type="InterPro" id="IPR000064">
    <property type="entry name" value="NLP_P60_dom"/>
</dbReference>
<keyword evidence="2" id="KW-0645">Protease</keyword>